<dbReference type="InterPro" id="IPR027446">
    <property type="entry name" value="VSG_C_dom_sf"/>
</dbReference>
<dbReference type="EMBL" id="CZPT02001774">
    <property type="protein sequence ID" value="SCU72047.1"/>
    <property type="molecule type" value="Genomic_DNA"/>
</dbReference>
<keyword evidence="8" id="KW-0449">Lipoprotein</keyword>
<dbReference type="VEuPathDB" id="TriTrypDB:TEOVI_000362900"/>
<reference evidence="13" key="1">
    <citation type="submission" date="2016-09" db="EMBL/GenBank/DDBJ databases">
        <authorList>
            <person name="Hebert L."/>
            <person name="Moumen B."/>
        </authorList>
    </citation>
    <scope>NUCLEOTIDE SEQUENCE [LARGE SCALE GENOMIC DNA]</scope>
    <source>
        <strain evidence="13">OVI</strain>
    </source>
</reference>
<feature type="region of interest" description="Disordered" evidence="9">
    <location>
        <begin position="371"/>
        <end position="408"/>
    </location>
</feature>
<dbReference type="Proteomes" id="UP000195570">
    <property type="component" value="Unassembled WGS sequence"/>
</dbReference>
<keyword evidence="5 10" id="KW-0732">Signal</keyword>
<accession>A0A1G4IIF4</accession>
<keyword evidence="6" id="KW-0472">Membrane</keyword>
<evidence type="ECO:0000256" key="6">
    <source>
        <dbReference type="ARBA" id="ARBA00023136"/>
    </source>
</evidence>
<proteinExistence type="predicted"/>
<keyword evidence="7" id="KW-0325">Glycoprotein</keyword>
<comment type="function">
    <text evidence="1">VSG forms a coat on the surface of the parasite. The trypanosome evades the immune response of the host by expressing a series of antigenically distinct VSGs from an estimated 1000 VSG genes.</text>
</comment>
<feature type="region of interest" description="Disordered" evidence="9">
    <location>
        <begin position="464"/>
        <end position="490"/>
    </location>
</feature>
<dbReference type="InterPro" id="IPR019609">
    <property type="entry name" value="Variant_surf_glycoprt_trypan_C"/>
</dbReference>
<gene>
    <name evidence="13" type="ORF">TEOVI_000362900</name>
</gene>
<evidence type="ECO:0000259" key="12">
    <source>
        <dbReference type="Pfam" id="PF13206"/>
    </source>
</evidence>
<comment type="subcellular location">
    <subcellularLocation>
        <location evidence="2">Cell membrane</location>
        <topology evidence="2">Lipid-anchor</topology>
        <topology evidence="2">GPI-anchor</topology>
    </subcellularLocation>
</comment>
<protein>
    <submittedName>
        <fullName evidence="13">Trypanosomal VSG domain/Trypanosome variant surface glycoprotein C-terminal domain containing protein, putative</fullName>
    </submittedName>
</protein>
<evidence type="ECO:0000256" key="8">
    <source>
        <dbReference type="ARBA" id="ARBA00023288"/>
    </source>
</evidence>
<keyword evidence="3" id="KW-1003">Cell membrane</keyword>
<dbReference type="Gene3D" id="4.10.110.20">
    <property type="entry name" value="Variant surface glycoprotein MITAT 1.2, VSG 221, C-terminal domain"/>
    <property type="match status" value="1"/>
</dbReference>
<evidence type="ECO:0000256" key="9">
    <source>
        <dbReference type="SAM" id="MobiDB-lite"/>
    </source>
</evidence>
<feature type="signal peptide" evidence="10">
    <location>
        <begin position="1"/>
        <end position="21"/>
    </location>
</feature>
<feature type="chain" id="PRO_5009235535" evidence="10">
    <location>
        <begin position="22"/>
        <end position="519"/>
    </location>
</feature>
<comment type="caution">
    <text evidence="13">The sequence shown here is derived from an EMBL/GenBank/DDBJ whole genome shotgun (WGS) entry which is preliminary data.</text>
</comment>
<evidence type="ECO:0000256" key="10">
    <source>
        <dbReference type="SAM" id="SignalP"/>
    </source>
</evidence>
<organism evidence="13 14">
    <name type="scientific">Trypanosoma equiperdum</name>
    <dbReference type="NCBI Taxonomy" id="5694"/>
    <lineage>
        <taxon>Eukaryota</taxon>
        <taxon>Discoba</taxon>
        <taxon>Euglenozoa</taxon>
        <taxon>Kinetoplastea</taxon>
        <taxon>Metakinetoplastina</taxon>
        <taxon>Trypanosomatida</taxon>
        <taxon>Trypanosomatidae</taxon>
        <taxon>Trypanosoma</taxon>
    </lineage>
</organism>
<evidence type="ECO:0000256" key="7">
    <source>
        <dbReference type="ARBA" id="ARBA00023180"/>
    </source>
</evidence>
<dbReference type="Pfam" id="PF13206">
    <property type="entry name" value="VSG_B"/>
    <property type="match status" value="1"/>
</dbReference>
<feature type="compositionally biased region" description="Basic and acidic residues" evidence="9">
    <location>
        <begin position="464"/>
        <end position="474"/>
    </location>
</feature>
<sequence>MTAKYISCVAFLLHSVRIVTAAEGDQAADFLPLCESWQAAGRLAVQTYTKPPLPPDLTDILNINMTVASKNWQEIFTSQDATNSWEAFKNKNEAALKGGNWQSMLPMLKEARKETATADTPWMTANAKLLEQRSPTMDRELVKQLADEAFQIYMQTQAYLTIAGRPAHEAIKEKALGARCSDAFPLKAGTTVCTDISGTATTKASKCSVGGAGKGGKSIAGDIVCLCSTDTNDVCVADNENSKNRMGDGNLKADILAEFLKACQKETFISDPARAAESAITAFAARLGAGKARQAAGQVYIGKKHSTDCADSRPACVEYTAFFTNNAKGIGDITWVKNLLTAAQYYKVIEERKKADKAFTEDIKKLKQTLVREFKRRQPQEPTSRQSAITGKPSPHTKEQEEEAEAKCNKIDKQTDCQNPCKWDKEEKDEKKRCTLSKEAKQAAQAGTGAGAEATTGCATHKDKTACENDKTGDKQNCAWRKGKDNEPDLDKEMCRNGSFLVNKQLDLTASSFLSLVAF</sequence>
<dbReference type="AlphaFoldDB" id="A0A1G4IIF4"/>
<dbReference type="GO" id="GO:0098552">
    <property type="term" value="C:side of membrane"/>
    <property type="evidence" value="ECO:0007669"/>
    <property type="project" value="UniProtKB-KW"/>
</dbReference>
<name>A0A1G4IIF4_TRYEQ</name>
<evidence type="ECO:0000259" key="11">
    <source>
        <dbReference type="Pfam" id="PF10659"/>
    </source>
</evidence>
<feature type="domain" description="Trypanosome variant surface glycoprotein C-terminal" evidence="11">
    <location>
        <begin position="408"/>
        <end position="517"/>
    </location>
</feature>
<evidence type="ECO:0000256" key="3">
    <source>
        <dbReference type="ARBA" id="ARBA00022475"/>
    </source>
</evidence>
<dbReference type="Pfam" id="PF10659">
    <property type="entry name" value="Trypan_glycop_C"/>
    <property type="match status" value="1"/>
</dbReference>
<feature type="compositionally biased region" description="Polar residues" evidence="9">
    <location>
        <begin position="380"/>
        <end position="389"/>
    </location>
</feature>
<evidence type="ECO:0000313" key="14">
    <source>
        <dbReference type="Proteomes" id="UP000195570"/>
    </source>
</evidence>
<dbReference type="RefSeq" id="XP_067082615.1">
    <property type="nucleotide sequence ID" value="XM_067226514.1"/>
</dbReference>
<feature type="domain" description="Trypanosome variant surface glycoprotein B-type N-terminal" evidence="12">
    <location>
        <begin position="16"/>
        <end position="365"/>
    </location>
</feature>
<evidence type="ECO:0000256" key="5">
    <source>
        <dbReference type="ARBA" id="ARBA00022729"/>
    </source>
</evidence>
<dbReference type="GO" id="GO:0005886">
    <property type="term" value="C:plasma membrane"/>
    <property type="evidence" value="ECO:0007669"/>
    <property type="project" value="UniProtKB-SubCell"/>
</dbReference>
<keyword evidence="4" id="KW-0336">GPI-anchor</keyword>
<evidence type="ECO:0000313" key="13">
    <source>
        <dbReference type="EMBL" id="SCU72047.1"/>
    </source>
</evidence>
<evidence type="ECO:0000256" key="4">
    <source>
        <dbReference type="ARBA" id="ARBA00022622"/>
    </source>
</evidence>
<evidence type="ECO:0000256" key="2">
    <source>
        <dbReference type="ARBA" id="ARBA00004609"/>
    </source>
</evidence>
<dbReference type="SUPFAM" id="SSF118251">
    <property type="entry name" value="Variant surface glycoprotein MITAT 1.2, VSG 221, C-terminal domain"/>
    <property type="match status" value="1"/>
</dbReference>
<dbReference type="InterPro" id="IPR025932">
    <property type="entry name" value="Trypano_VSG_B_N_dom"/>
</dbReference>
<dbReference type="GeneID" id="92377569"/>
<evidence type="ECO:0000256" key="1">
    <source>
        <dbReference type="ARBA" id="ARBA00002523"/>
    </source>
</evidence>
<keyword evidence="14" id="KW-1185">Reference proteome</keyword>